<dbReference type="Proteomes" id="UP000195386">
    <property type="component" value="Unassembled WGS sequence"/>
</dbReference>
<keyword evidence="1" id="KW-0175">Coiled coil</keyword>
<feature type="coiled-coil region" evidence="1">
    <location>
        <begin position="28"/>
        <end position="55"/>
    </location>
</feature>
<dbReference type="EMBL" id="NFKE01000019">
    <property type="protein sequence ID" value="OUP31663.1"/>
    <property type="molecule type" value="Genomic_DNA"/>
</dbReference>
<proteinExistence type="predicted"/>
<name>A0A1Y4JGP8_9BACE</name>
<dbReference type="RefSeq" id="WP_087413615.1">
    <property type="nucleotide sequence ID" value="NZ_NFII01000011.1"/>
</dbReference>
<dbReference type="EMBL" id="NFII01000011">
    <property type="protein sequence ID" value="OUO00445.1"/>
    <property type="molecule type" value="Genomic_DNA"/>
</dbReference>
<evidence type="ECO:0000313" key="5">
    <source>
        <dbReference type="Proteomes" id="UP000196587"/>
    </source>
</evidence>
<evidence type="ECO:0000313" key="2">
    <source>
        <dbReference type="EMBL" id="OUO00445.1"/>
    </source>
</evidence>
<organism evidence="3 5">
    <name type="scientific">Bacteroides clarus</name>
    <dbReference type="NCBI Taxonomy" id="626929"/>
    <lineage>
        <taxon>Bacteria</taxon>
        <taxon>Pseudomonadati</taxon>
        <taxon>Bacteroidota</taxon>
        <taxon>Bacteroidia</taxon>
        <taxon>Bacteroidales</taxon>
        <taxon>Bacteroidaceae</taxon>
        <taxon>Bacteroides</taxon>
    </lineage>
</organism>
<reference evidence="4 5" key="1">
    <citation type="submission" date="2017-04" db="EMBL/GenBank/DDBJ databases">
        <title>Function of individual gut microbiota members based on whole genome sequencing of pure cultures obtained from chicken caecum.</title>
        <authorList>
            <person name="Medvecky M."/>
            <person name="Cejkova D."/>
            <person name="Polansky O."/>
            <person name="Karasova D."/>
            <person name="Kubasova T."/>
            <person name="Cizek A."/>
            <person name="Rychlik I."/>
        </authorList>
    </citation>
    <scope>NUCLEOTIDE SEQUENCE [LARGE SCALE GENOMIC DNA]</scope>
    <source>
        <strain evidence="5">An189</strain>
        <strain evidence="4">An43</strain>
    </source>
</reference>
<reference evidence="3" key="2">
    <citation type="journal article" date="2018" name="BMC Genomics">
        <title>Whole genome sequencing and function prediction of 133 gut anaerobes isolated from chicken caecum in pure cultures.</title>
        <authorList>
            <person name="Medvecky M."/>
            <person name="Cejkova D."/>
            <person name="Polansky O."/>
            <person name="Karasova D."/>
            <person name="Kubasova T."/>
            <person name="Cizek A."/>
            <person name="Rychlik I."/>
        </authorList>
    </citation>
    <scope>NUCLEOTIDE SEQUENCE</scope>
    <source>
        <strain evidence="3">An189</strain>
        <strain evidence="2">An43</strain>
    </source>
</reference>
<dbReference type="AlphaFoldDB" id="A0A1Y4JGP8"/>
<dbReference type="Proteomes" id="UP000196587">
    <property type="component" value="Unassembled WGS sequence"/>
</dbReference>
<accession>A0A1Y4JGP8</accession>
<evidence type="ECO:0000256" key="1">
    <source>
        <dbReference type="SAM" id="Coils"/>
    </source>
</evidence>
<evidence type="ECO:0000313" key="4">
    <source>
        <dbReference type="Proteomes" id="UP000195386"/>
    </source>
</evidence>
<evidence type="ECO:0000313" key="3">
    <source>
        <dbReference type="EMBL" id="OUP31663.1"/>
    </source>
</evidence>
<gene>
    <name evidence="3" type="ORF">B5F24_16395</name>
    <name evidence="2" type="ORF">B5F97_11950</name>
</gene>
<protein>
    <submittedName>
        <fullName evidence="3">Uncharacterized protein</fullName>
    </submittedName>
</protein>
<sequence>MKDELEELYKELNEVKACDLDYLPKYGYSSKEEIIQLIEEDIEELRTELECSQYDYTPDELEDERMMLCVSQGLSRYC</sequence>
<comment type="caution">
    <text evidence="3">The sequence shown here is derived from an EMBL/GenBank/DDBJ whole genome shotgun (WGS) entry which is preliminary data.</text>
</comment>